<name>A0A508SRJ4_9BRAD</name>
<reference evidence="1" key="1">
    <citation type="submission" date="2019-02" db="EMBL/GenBank/DDBJ databases">
        <authorList>
            <person name="Pothier F.J."/>
        </authorList>
    </citation>
    <scope>NUCLEOTIDE SEQUENCE</scope>
    <source>
        <strain evidence="1">CI-1B</strain>
    </source>
</reference>
<accession>A0A508SRJ4</accession>
<dbReference type="AlphaFoldDB" id="A0A508SRJ4"/>
<evidence type="ECO:0000313" key="1">
    <source>
        <dbReference type="EMBL" id="VIO64959.1"/>
    </source>
</evidence>
<keyword evidence="2" id="KW-1185">Reference proteome</keyword>
<comment type="caution">
    <text evidence="1">The sequence shown here is derived from an EMBL/GenBank/DDBJ whole genome shotgun (WGS) entry which is preliminary data.</text>
</comment>
<proteinExistence type="predicted"/>
<dbReference type="EMBL" id="CAADFC020000003">
    <property type="protein sequence ID" value="VIO64959.1"/>
    <property type="molecule type" value="Genomic_DNA"/>
</dbReference>
<dbReference type="Proteomes" id="UP000328092">
    <property type="component" value="Unassembled WGS sequence"/>
</dbReference>
<sequence length="276" mass="29475">MSAMQRSAACIGVLFLSGCGTYVPDTQDFPGTTTDQQLLVATVIKSIHCEVGNAISDLYEQAKHYPSMRPMTNALETWGMQLTLSLKTEEKGSLGPAVVWSPPSPATALFSLSGGLSASADAIRTDKIYFYYLIKDLKHYRCETGIQPPGPVSSPLIQKNLKFRDYLFNVMLPVGTHEIQLPTNPGGALATNVLYYEVSFEIANSGNVTPAWTFTRVSVNPAGTTLASALRDRTHDLQITMGPGNTTGLTGQASNAQASGDIGLSVANSIRPSAGR</sequence>
<evidence type="ECO:0000313" key="2">
    <source>
        <dbReference type="Proteomes" id="UP000328092"/>
    </source>
</evidence>
<organism evidence="1 2">
    <name type="scientific">Bradyrhizobium ivorense</name>
    <dbReference type="NCBI Taxonomy" id="2511166"/>
    <lineage>
        <taxon>Bacteria</taxon>
        <taxon>Pseudomonadati</taxon>
        <taxon>Pseudomonadota</taxon>
        <taxon>Alphaproteobacteria</taxon>
        <taxon>Hyphomicrobiales</taxon>
        <taxon>Nitrobacteraceae</taxon>
        <taxon>Bradyrhizobium</taxon>
    </lineage>
</organism>
<dbReference type="OrthoDB" id="8253592at2"/>
<protein>
    <recommendedName>
        <fullName evidence="3">Lipoprotein</fullName>
    </recommendedName>
</protein>
<dbReference type="RefSeq" id="WP_139856928.1">
    <property type="nucleotide sequence ID" value="NZ_CAADFC020000003.1"/>
</dbReference>
<gene>
    <name evidence="1" type="ORF">CI1B_00530</name>
</gene>
<dbReference type="PROSITE" id="PS51257">
    <property type="entry name" value="PROKAR_LIPOPROTEIN"/>
    <property type="match status" value="1"/>
</dbReference>
<evidence type="ECO:0008006" key="3">
    <source>
        <dbReference type="Google" id="ProtNLM"/>
    </source>
</evidence>